<keyword evidence="3" id="KW-1003">Cell membrane</keyword>
<protein>
    <submittedName>
        <fullName evidence="8">Flagellar biosynthetic protein FliR</fullName>
    </submittedName>
</protein>
<organism evidence="8 9">
    <name type="scientific">Gemmobacter megaterium</name>
    <dbReference type="NCBI Taxonomy" id="1086013"/>
    <lineage>
        <taxon>Bacteria</taxon>
        <taxon>Pseudomonadati</taxon>
        <taxon>Pseudomonadota</taxon>
        <taxon>Alphaproteobacteria</taxon>
        <taxon>Rhodobacterales</taxon>
        <taxon>Paracoccaceae</taxon>
        <taxon>Gemmobacter</taxon>
    </lineage>
</organism>
<keyword evidence="8" id="KW-0282">Flagellum</keyword>
<dbReference type="GO" id="GO:0006605">
    <property type="term" value="P:protein targeting"/>
    <property type="evidence" value="ECO:0007669"/>
    <property type="project" value="InterPro"/>
</dbReference>
<dbReference type="Proteomes" id="UP000186141">
    <property type="component" value="Unassembled WGS sequence"/>
</dbReference>
<dbReference type="AlphaFoldDB" id="A0A1N7LW68"/>
<dbReference type="RefSeq" id="WP_076529426.1">
    <property type="nucleotide sequence ID" value="NZ_BMEH01000002.1"/>
</dbReference>
<comment type="subcellular location">
    <subcellularLocation>
        <location evidence="1">Cell membrane</location>
        <topology evidence="1">Multi-pass membrane protein</topology>
    </subcellularLocation>
</comment>
<dbReference type="Pfam" id="PF01311">
    <property type="entry name" value="Bac_export_1"/>
    <property type="match status" value="1"/>
</dbReference>
<evidence type="ECO:0000256" key="2">
    <source>
        <dbReference type="ARBA" id="ARBA00009772"/>
    </source>
</evidence>
<feature type="transmembrane region" description="Helical" evidence="7">
    <location>
        <begin position="179"/>
        <end position="198"/>
    </location>
</feature>
<proteinExistence type="inferred from homology"/>
<comment type="similarity">
    <text evidence="2">Belongs to the FliR/MopE/SpaR family.</text>
</comment>
<feature type="transmembrane region" description="Helical" evidence="7">
    <location>
        <begin position="17"/>
        <end position="36"/>
    </location>
</feature>
<gene>
    <name evidence="8" type="ORF">SAMN05421774_102213</name>
</gene>
<dbReference type="EMBL" id="FTOT01000002">
    <property type="protein sequence ID" value="SIS78073.1"/>
    <property type="molecule type" value="Genomic_DNA"/>
</dbReference>
<feature type="transmembrane region" description="Helical" evidence="7">
    <location>
        <begin position="80"/>
        <end position="102"/>
    </location>
</feature>
<keyword evidence="4 7" id="KW-0812">Transmembrane</keyword>
<evidence type="ECO:0000256" key="7">
    <source>
        <dbReference type="SAM" id="Phobius"/>
    </source>
</evidence>
<evidence type="ECO:0000313" key="9">
    <source>
        <dbReference type="Proteomes" id="UP000186141"/>
    </source>
</evidence>
<feature type="transmembrane region" description="Helical" evidence="7">
    <location>
        <begin position="48"/>
        <end position="65"/>
    </location>
</feature>
<sequence length="255" mass="26383">MTGLQEALDWMEGSGLALFWSGFLCFVRIGAVMALLPAFGDQAVPARFRLVLALGLTLAVAPTIAEPADIRPGSMLAEAAIGLALGAGFRLFVVALQVAGAMAAQSTSLAQIFAGAGAEPQSAISSLLTMAALALAFSIGLHLRAVEALILSHQLLPQGRFPLATDMADWGLAQIRHCFALAFSLAAPFLIGGMLYNAALGAINKAMPTLMVAFVGAPALTLGGLVLLAICAPLMLAAWLDVWLGWLADPFSLAR</sequence>
<dbReference type="InterPro" id="IPR002010">
    <property type="entry name" value="T3SS_IM_R"/>
</dbReference>
<dbReference type="PANTHER" id="PTHR30065:SF8">
    <property type="entry name" value="FLAGELLAR BIOSYNTHETIC PROTEIN FLIR"/>
    <property type="match status" value="1"/>
</dbReference>
<dbReference type="PRINTS" id="PR00953">
    <property type="entry name" value="TYPE3IMRPROT"/>
</dbReference>
<dbReference type="PANTHER" id="PTHR30065">
    <property type="entry name" value="FLAGELLAR BIOSYNTHETIC PROTEIN FLIR"/>
    <property type="match status" value="1"/>
</dbReference>
<keyword evidence="9" id="KW-1185">Reference proteome</keyword>
<feature type="transmembrane region" description="Helical" evidence="7">
    <location>
        <begin position="210"/>
        <end position="240"/>
    </location>
</feature>
<evidence type="ECO:0000313" key="8">
    <source>
        <dbReference type="EMBL" id="SIS78073.1"/>
    </source>
</evidence>
<evidence type="ECO:0000256" key="5">
    <source>
        <dbReference type="ARBA" id="ARBA00022989"/>
    </source>
</evidence>
<accession>A0A1N7LW68</accession>
<keyword evidence="8" id="KW-0966">Cell projection</keyword>
<dbReference type="GO" id="GO:0005886">
    <property type="term" value="C:plasma membrane"/>
    <property type="evidence" value="ECO:0007669"/>
    <property type="project" value="UniProtKB-SubCell"/>
</dbReference>
<evidence type="ECO:0000256" key="4">
    <source>
        <dbReference type="ARBA" id="ARBA00022692"/>
    </source>
</evidence>
<dbReference type="STRING" id="1086013.SAMN05421774_102213"/>
<keyword evidence="8" id="KW-0969">Cilium</keyword>
<dbReference type="OrthoDB" id="9779817at2"/>
<reference evidence="8 9" key="1">
    <citation type="submission" date="2017-01" db="EMBL/GenBank/DDBJ databases">
        <authorList>
            <person name="Mah S.A."/>
            <person name="Swanson W.J."/>
            <person name="Moy G.W."/>
            <person name="Vacquier V.D."/>
        </authorList>
    </citation>
    <scope>NUCLEOTIDE SEQUENCE [LARGE SCALE GENOMIC DNA]</scope>
    <source>
        <strain evidence="8 9">DSM 26375</strain>
    </source>
</reference>
<evidence type="ECO:0000256" key="1">
    <source>
        <dbReference type="ARBA" id="ARBA00004651"/>
    </source>
</evidence>
<evidence type="ECO:0000256" key="6">
    <source>
        <dbReference type="ARBA" id="ARBA00023136"/>
    </source>
</evidence>
<evidence type="ECO:0000256" key="3">
    <source>
        <dbReference type="ARBA" id="ARBA00022475"/>
    </source>
</evidence>
<keyword evidence="6 7" id="KW-0472">Membrane</keyword>
<name>A0A1N7LW68_9RHOB</name>
<keyword evidence="5 7" id="KW-1133">Transmembrane helix</keyword>
<feature type="transmembrane region" description="Helical" evidence="7">
    <location>
        <begin position="123"/>
        <end position="143"/>
    </location>
</feature>